<dbReference type="EMBL" id="BK015623">
    <property type="protein sequence ID" value="DAE16396.1"/>
    <property type="molecule type" value="Genomic_DNA"/>
</dbReference>
<evidence type="ECO:0000313" key="1">
    <source>
        <dbReference type="EMBL" id="DAE16396.1"/>
    </source>
</evidence>
<protein>
    <submittedName>
        <fullName evidence="1">Uncharacterized protein</fullName>
    </submittedName>
</protein>
<sequence length="30" mass="3518">MVLVYTNFVSLSITFFIFLKNVCENETFVV</sequence>
<organism evidence="1">
    <name type="scientific">Siphoviridae sp. ctePP3</name>
    <dbReference type="NCBI Taxonomy" id="2825591"/>
    <lineage>
        <taxon>Viruses</taxon>
        <taxon>Duplodnaviria</taxon>
        <taxon>Heunggongvirae</taxon>
        <taxon>Uroviricota</taxon>
        <taxon>Caudoviricetes</taxon>
    </lineage>
</organism>
<proteinExistence type="predicted"/>
<accession>A0A8S5QCX8</accession>
<reference evidence="1" key="1">
    <citation type="journal article" date="2021" name="Proc. Natl. Acad. Sci. U.S.A.">
        <title>A Catalog of Tens of Thousands of Viruses from Human Metagenomes Reveals Hidden Associations with Chronic Diseases.</title>
        <authorList>
            <person name="Tisza M.J."/>
            <person name="Buck C.B."/>
        </authorList>
    </citation>
    <scope>NUCLEOTIDE SEQUENCE</scope>
    <source>
        <strain evidence="1">CtePP3</strain>
    </source>
</reference>
<name>A0A8S5QCX8_9CAUD</name>